<accession>A0A7X0RRQ6</accession>
<evidence type="ECO:0000313" key="3">
    <source>
        <dbReference type="Proteomes" id="UP000547209"/>
    </source>
</evidence>
<reference evidence="2 3" key="1">
    <citation type="submission" date="2020-08" db="EMBL/GenBank/DDBJ databases">
        <title>Cohnella phylogeny.</title>
        <authorList>
            <person name="Dunlap C."/>
        </authorList>
    </citation>
    <scope>NUCLEOTIDE SEQUENCE [LARGE SCALE GENOMIC DNA]</scope>
    <source>
        <strain evidence="2 3">DSM 28246</strain>
    </source>
</reference>
<protein>
    <recommendedName>
        <fullName evidence="1">AttH domain-containing protein</fullName>
    </recommendedName>
</protein>
<proteinExistence type="predicted"/>
<dbReference type="PANTHER" id="PTHR38591">
    <property type="entry name" value="HYDROLASE"/>
    <property type="match status" value="1"/>
</dbReference>
<dbReference type="Pfam" id="PF07143">
    <property type="entry name" value="CrtC"/>
    <property type="match status" value="1"/>
</dbReference>
<dbReference type="Pfam" id="PF17186">
    <property type="entry name" value="Lipocalin_9"/>
    <property type="match status" value="1"/>
</dbReference>
<feature type="domain" description="AttH" evidence="1">
    <location>
        <begin position="125"/>
        <end position="218"/>
    </location>
</feature>
<keyword evidence="3" id="KW-1185">Reference proteome</keyword>
<evidence type="ECO:0000259" key="1">
    <source>
        <dbReference type="Pfam" id="PF07143"/>
    </source>
</evidence>
<dbReference type="RefSeq" id="WP_185142690.1">
    <property type="nucleotide sequence ID" value="NZ_JACJVP010000018.1"/>
</dbReference>
<sequence length="362" mass="40600">MYRGPDLIALPEDAGSHPASNVEWWYAYAFLTGDRGNRYAAMASFFRVGELAFPKGHYLIHSLIQPDRGEFESQSELDRMLVGQMAGLYLPAYLFINPTDGHTWEQYKHVLTGSPPPPHRLLGPSAVHSDPTRVVYGDNHLLFQDDLDPRFQLQLTSGTARLRLNYTPTKPVALIDEAGDLNGLRYYSVTRNRVIGELYTAGRVETVRGEGWFDHQWGRSYGLLRRDGWDWFGLQLQDGNDLLVSRLRPGGGAPYSAAKLIRRDGTVVTSERVGLAPERSWRSPETGADYPIAWRIELPDFRMTLRVAPAMAHQEMRIAGPLRAIWEGACEVSGETRSPDGGIRPVTGRGFVELVGYPQMES</sequence>
<comment type="caution">
    <text evidence="2">The sequence shown here is derived from an EMBL/GenBank/DDBJ whole genome shotgun (WGS) entry which is preliminary data.</text>
</comment>
<dbReference type="InterPro" id="IPR010791">
    <property type="entry name" value="AttH_dom"/>
</dbReference>
<dbReference type="AlphaFoldDB" id="A0A7X0RRQ6"/>
<dbReference type="Gene3D" id="2.40.370.10">
    <property type="entry name" value="AttH-like domain"/>
    <property type="match status" value="2"/>
</dbReference>
<name>A0A7X0RRQ6_9BACL</name>
<gene>
    <name evidence="2" type="ORF">H7C19_10940</name>
</gene>
<dbReference type="EMBL" id="JACJVP010000018">
    <property type="protein sequence ID" value="MBB6671205.1"/>
    <property type="molecule type" value="Genomic_DNA"/>
</dbReference>
<dbReference type="PANTHER" id="PTHR38591:SF1">
    <property type="entry name" value="BLL1000 PROTEIN"/>
    <property type="match status" value="1"/>
</dbReference>
<dbReference type="InterPro" id="IPR023374">
    <property type="entry name" value="AttH-like_dom_sf"/>
</dbReference>
<dbReference type="SUPFAM" id="SSF159245">
    <property type="entry name" value="AttH-like"/>
    <property type="match status" value="1"/>
</dbReference>
<organism evidence="2 3">
    <name type="scientific">Cohnella nanjingensis</name>
    <dbReference type="NCBI Taxonomy" id="1387779"/>
    <lineage>
        <taxon>Bacteria</taxon>
        <taxon>Bacillati</taxon>
        <taxon>Bacillota</taxon>
        <taxon>Bacilli</taxon>
        <taxon>Bacillales</taxon>
        <taxon>Paenibacillaceae</taxon>
        <taxon>Cohnella</taxon>
    </lineage>
</organism>
<evidence type="ECO:0000313" key="2">
    <source>
        <dbReference type="EMBL" id="MBB6671205.1"/>
    </source>
</evidence>
<dbReference type="Proteomes" id="UP000547209">
    <property type="component" value="Unassembled WGS sequence"/>
</dbReference>